<reference evidence="1 2" key="1">
    <citation type="submission" date="2018-11" db="EMBL/GenBank/DDBJ databases">
        <title>Genome sequencing and assembly of Clostridium tagluense strain A121.</title>
        <authorList>
            <person name="Murakami T."/>
            <person name="Segawa T."/>
            <person name="Shcherbakova V.A."/>
            <person name="Mori H."/>
            <person name="Yoshimura Y."/>
        </authorList>
    </citation>
    <scope>NUCLEOTIDE SEQUENCE [LARGE SCALE GENOMIC DNA]</scope>
    <source>
        <strain evidence="1 2">A121</strain>
    </source>
</reference>
<dbReference type="Proteomes" id="UP000287872">
    <property type="component" value="Unassembled WGS sequence"/>
</dbReference>
<protein>
    <submittedName>
        <fullName evidence="1">Uncharacterized protein</fullName>
    </submittedName>
</protein>
<dbReference type="AlphaFoldDB" id="A0A401UNU3"/>
<evidence type="ECO:0000313" key="1">
    <source>
        <dbReference type="EMBL" id="GCD11200.1"/>
    </source>
</evidence>
<accession>A0A401UNU3</accession>
<sequence>MGSIILHRKRKNDIIDTRLIEQAYGSDSPYKATLHTLEINTYADSSIISKSIVPSVDLEYRLRANSNENLSK</sequence>
<evidence type="ECO:0000313" key="2">
    <source>
        <dbReference type="Proteomes" id="UP000287872"/>
    </source>
</evidence>
<organism evidence="1 2">
    <name type="scientific">Clostridium tagluense</name>
    <dbReference type="NCBI Taxonomy" id="360422"/>
    <lineage>
        <taxon>Bacteria</taxon>
        <taxon>Bacillati</taxon>
        <taxon>Bacillota</taxon>
        <taxon>Clostridia</taxon>
        <taxon>Eubacteriales</taxon>
        <taxon>Clostridiaceae</taxon>
        <taxon>Clostridium</taxon>
    </lineage>
</organism>
<proteinExistence type="predicted"/>
<dbReference type="EMBL" id="BHYK01000016">
    <property type="protein sequence ID" value="GCD11200.1"/>
    <property type="molecule type" value="Genomic_DNA"/>
</dbReference>
<gene>
    <name evidence="1" type="ORF">Ctaglu_28230</name>
</gene>
<keyword evidence="2" id="KW-1185">Reference proteome</keyword>
<dbReference type="RefSeq" id="WP_125002798.1">
    <property type="nucleotide sequence ID" value="NZ_BHYK01000016.1"/>
</dbReference>
<name>A0A401UNU3_9CLOT</name>
<comment type="caution">
    <text evidence="1">The sequence shown here is derived from an EMBL/GenBank/DDBJ whole genome shotgun (WGS) entry which is preliminary data.</text>
</comment>